<accession>A0ACB8CGL8</accession>
<keyword evidence="2" id="KW-1185">Reference proteome</keyword>
<protein>
    <submittedName>
        <fullName evidence="1">Uncharacterized protein</fullName>
    </submittedName>
</protein>
<dbReference type="EMBL" id="CM023476">
    <property type="protein sequence ID" value="KAH7941841.1"/>
    <property type="molecule type" value="Genomic_DNA"/>
</dbReference>
<proteinExistence type="predicted"/>
<dbReference type="Proteomes" id="UP000821865">
    <property type="component" value="Chromosome 7"/>
</dbReference>
<evidence type="ECO:0000313" key="1">
    <source>
        <dbReference type="EMBL" id="KAH7941841.1"/>
    </source>
</evidence>
<name>A0ACB8CGL8_DERSI</name>
<reference evidence="1" key="1">
    <citation type="submission" date="2020-05" db="EMBL/GenBank/DDBJ databases">
        <title>Large-scale comparative analyses of tick genomes elucidate their genetic diversity and vector capacities.</title>
        <authorList>
            <person name="Jia N."/>
            <person name="Wang J."/>
            <person name="Shi W."/>
            <person name="Du L."/>
            <person name="Sun Y."/>
            <person name="Zhan W."/>
            <person name="Jiang J."/>
            <person name="Wang Q."/>
            <person name="Zhang B."/>
            <person name="Ji P."/>
            <person name="Sakyi L.B."/>
            <person name="Cui X."/>
            <person name="Yuan T."/>
            <person name="Jiang B."/>
            <person name="Yang W."/>
            <person name="Lam T.T.-Y."/>
            <person name="Chang Q."/>
            <person name="Ding S."/>
            <person name="Wang X."/>
            <person name="Zhu J."/>
            <person name="Ruan X."/>
            <person name="Zhao L."/>
            <person name="Wei J."/>
            <person name="Que T."/>
            <person name="Du C."/>
            <person name="Cheng J."/>
            <person name="Dai P."/>
            <person name="Han X."/>
            <person name="Huang E."/>
            <person name="Gao Y."/>
            <person name="Liu J."/>
            <person name="Shao H."/>
            <person name="Ye R."/>
            <person name="Li L."/>
            <person name="Wei W."/>
            <person name="Wang X."/>
            <person name="Wang C."/>
            <person name="Yang T."/>
            <person name="Huo Q."/>
            <person name="Li W."/>
            <person name="Guo W."/>
            <person name="Chen H."/>
            <person name="Zhou L."/>
            <person name="Ni X."/>
            <person name="Tian J."/>
            <person name="Zhou Y."/>
            <person name="Sheng Y."/>
            <person name="Liu T."/>
            <person name="Pan Y."/>
            <person name="Xia L."/>
            <person name="Li J."/>
            <person name="Zhao F."/>
            <person name="Cao W."/>
        </authorList>
    </citation>
    <scope>NUCLEOTIDE SEQUENCE</scope>
    <source>
        <strain evidence="1">Dsil-2018</strain>
    </source>
</reference>
<gene>
    <name evidence="1" type="ORF">HPB49_017840</name>
</gene>
<comment type="caution">
    <text evidence="1">The sequence shown here is derived from an EMBL/GenBank/DDBJ whole genome shotgun (WGS) entry which is preliminary data.</text>
</comment>
<sequence>MAATSSSAPEGILQGTAPASPERSETCASVSDMGNCVFGLYCFKKLTPCHPFQGLWHTHRLQCWTVGVLRLMSLQERLPFMYDSPFIRPVLIFHGGALYGKKSSLYWFVSNAQTLSSFRTMHAPTVVVRLGCVSAVWTVLTPTFAVKSLTIAGKTREVVVHPTSPQDSCKGIFALPVDIKEAKILPHLRQANPEPPVLHARRMGKTETILVTFLGKKVPFYVQYAHCWLRCTPFRQKVEACVKCKQIGHRPDVCPVVCVPIYEKCGEVSPDANHTCNHKCVVCAGDPTTGSAPCPQRSKPKKTPLPPKKTKSDTKKSSKEPPPPMKGKEYWLALPTPSTSPSGSAHSQVSWAGVASRGSSLPNYPPSLTNTNQFFSLAQENAMLRAKIAQIEAQIQSLNSLIPSTSNASEDMEVL</sequence>
<organism evidence="1 2">
    <name type="scientific">Dermacentor silvarum</name>
    <name type="common">Tick</name>
    <dbReference type="NCBI Taxonomy" id="543639"/>
    <lineage>
        <taxon>Eukaryota</taxon>
        <taxon>Metazoa</taxon>
        <taxon>Ecdysozoa</taxon>
        <taxon>Arthropoda</taxon>
        <taxon>Chelicerata</taxon>
        <taxon>Arachnida</taxon>
        <taxon>Acari</taxon>
        <taxon>Parasitiformes</taxon>
        <taxon>Ixodida</taxon>
        <taxon>Ixodoidea</taxon>
        <taxon>Ixodidae</taxon>
        <taxon>Rhipicephalinae</taxon>
        <taxon>Dermacentor</taxon>
    </lineage>
</organism>
<evidence type="ECO:0000313" key="2">
    <source>
        <dbReference type="Proteomes" id="UP000821865"/>
    </source>
</evidence>